<name>A0A7W7LB52_STRNE</name>
<dbReference type="InterPro" id="IPR048284">
    <property type="entry name" value="EryCIII-like_N"/>
</dbReference>
<keyword evidence="3 7" id="KW-0808">Transferase</keyword>
<protein>
    <submittedName>
        <fullName evidence="7">Glycosyltransferase (Activator-dependent family)</fullName>
    </submittedName>
</protein>
<dbReference type="GO" id="GO:0008194">
    <property type="term" value="F:UDP-glycosyltransferase activity"/>
    <property type="evidence" value="ECO:0007669"/>
    <property type="project" value="InterPro"/>
</dbReference>
<evidence type="ECO:0000256" key="3">
    <source>
        <dbReference type="ARBA" id="ARBA00022679"/>
    </source>
</evidence>
<evidence type="ECO:0000313" key="8">
    <source>
        <dbReference type="Proteomes" id="UP000556436"/>
    </source>
</evidence>
<dbReference type="SUPFAM" id="SSF53756">
    <property type="entry name" value="UDP-Glycosyltransferase/glycogen phosphorylase"/>
    <property type="match status" value="1"/>
</dbReference>
<dbReference type="Pfam" id="PF06722">
    <property type="entry name" value="EryCIII-like_C"/>
    <property type="match status" value="1"/>
</dbReference>
<dbReference type="Gene3D" id="3.40.50.2000">
    <property type="entry name" value="Glycogen Phosphorylase B"/>
    <property type="match status" value="2"/>
</dbReference>
<dbReference type="Proteomes" id="UP000556436">
    <property type="component" value="Unassembled WGS sequence"/>
</dbReference>
<sequence>MRVLFTVNPEKNIFMYLVPMAWALRTAGHEVLVASQPRFAPTITQAGLTAVPVGNDFDKWQFGREYPEIMESIRSGLTPPWDVAEDPEGTTWEYISQSHKAAVEGAHGGEAAAVIDDLVAFARHWKPDLVVWDSFSYIGSITAKACGAAHARVVFGADVFGATRDIYLRLKAQQPVSEQMDPLADWLGGHARAFGGDFSEDMTTGHVTIDQFPRSLQLDTSLDVLQTQFIGYGGPAVVPDWLKTAPERPRVGMTLGLTATEVFNGYNIPVTEILESVSELDIELVATIAESEQQKLGKVPDNVRLVPFVPWHAIVPTCDAVIHHAGAATLATTARHPVPQLSLHFHFDQPILARKLAEQGAGLEIHTTQATGQNIKESVNRLLTEPRFAERATALRDEILAAPSLNELVPQLEEVVAKHRAG</sequence>
<organism evidence="7 8">
    <name type="scientific">Streptomyces netropsis</name>
    <name type="common">Streptoverticillium netropsis</name>
    <dbReference type="NCBI Taxonomy" id="55404"/>
    <lineage>
        <taxon>Bacteria</taxon>
        <taxon>Bacillati</taxon>
        <taxon>Actinomycetota</taxon>
        <taxon>Actinomycetes</taxon>
        <taxon>Kitasatosporales</taxon>
        <taxon>Streptomycetaceae</taxon>
        <taxon>Streptomyces</taxon>
    </lineage>
</organism>
<dbReference type="InterPro" id="IPR002213">
    <property type="entry name" value="UDP_glucos_trans"/>
</dbReference>
<keyword evidence="8" id="KW-1185">Reference proteome</keyword>
<dbReference type="CDD" id="cd03784">
    <property type="entry name" value="GT1_Gtf-like"/>
    <property type="match status" value="1"/>
</dbReference>
<comment type="caution">
    <text evidence="7">The sequence shown here is derived from an EMBL/GenBank/DDBJ whole genome shotgun (WGS) entry which is preliminary data.</text>
</comment>
<reference evidence="7 8" key="1">
    <citation type="submission" date="2020-08" db="EMBL/GenBank/DDBJ databases">
        <title>Genomic Encyclopedia of Type Strains, Phase III (KMG-III): the genomes of soil and plant-associated and newly described type strains.</title>
        <authorList>
            <person name="Whitman W."/>
        </authorList>
    </citation>
    <scope>NUCLEOTIDE SEQUENCE [LARGE SCALE GENOMIC DNA]</scope>
    <source>
        <strain evidence="7 8">CECT 3265</strain>
    </source>
</reference>
<dbReference type="GO" id="GO:0016758">
    <property type="term" value="F:hexosyltransferase activity"/>
    <property type="evidence" value="ECO:0007669"/>
    <property type="project" value="UniProtKB-ARBA"/>
</dbReference>
<dbReference type="NCBIfam" id="TIGR04516">
    <property type="entry name" value="glycosyl_450act"/>
    <property type="match status" value="1"/>
</dbReference>
<keyword evidence="4" id="KW-0045">Antibiotic biosynthesis</keyword>
<dbReference type="EMBL" id="JACHJG010000004">
    <property type="protein sequence ID" value="MBB4886378.1"/>
    <property type="molecule type" value="Genomic_DNA"/>
</dbReference>
<accession>A0A7W7LB52</accession>
<evidence type="ECO:0000259" key="5">
    <source>
        <dbReference type="Pfam" id="PF06722"/>
    </source>
</evidence>
<dbReference type="AlphaFoldDB" id="A0A7W7LB52"/>
<evidence type="ECO:0000256" key="4">
    <source>
        <dbReference type="ARBA" id="ARBA00023194"/>
    </source>
</evidence>
<feature type="domain" description="Erythromycin biosynthesis protein CIII-like C-terminal" evidence="5">
    <location>
        <begin position="272"/>
        <end position="414"/>
    </location>
</feature>
<proteinExistence type="inferred from homology"/>
<dbReference type="InterPro" id="IPR030953">
    <property type="entry name" value="Glycosyl_450act"/>
</dbReference>
<dbReference type="InterPro" id="IPR010610">
    <property type="entry name" value="EryCIII-like_C"/>
</dbReference>
<gene>
    <name evidence="7" type="ORF">FHS38_002411</name>
</gene>
<evidence type="ECO:0000256" key="2">
    <source>
        <dbReference type="ARBA" id="ARBA00022676"/>
    </source>
</evidence>
<evidence type="ECO:0000256" key="1">
    <source>
        <dbReference type="ARBA" id="ARBA00006962"/>
    </source>
</evidence>
<feature type="domain" description="Erythromycin biosynthesis protein CIII-like N-terminal" evidence="6">
    <location>
        <begin position="22"/>
        <end position="256"/>
    </location>
</feature>
<dbReference type="RefSeq" id="WP_184733505.1">
    <property type="nucleotide sequence ID" value="NZ_BMRW01000004.1"/>
</dbReference>
<evidence type="ECO:0000259" key="6">
    <source>
        <dbReference type="Pfam" id="PF21036"/>
    </source>
</evidence>
<dbReference type="FunFam" id="3.40.50.2000:FF:000072">
    <property type="entry name" value="Glycosyl transferase"/>
    <property type="match status" value="1"/>
</dbReference>
<dbReference type="PANTHER" id="PTHR48050">
    <property type="entry name" value="STEROL 3-BETA-GLUCOSYLTRANSFERASE"/>
    <property type="match status" value="1"/>
</dbReference>
<dbReference type="Pfam" id="PF21036">
    <property type="entry name" value="EryCIII-like_N"/>
    <property type="match status" value="1"/>
</dbReference>
<dbReference type="GO" id="GO:0017000">
    <property type="term" value="P:antibiotic biosynthetic process"/>
    <property type="evidence" value="ECO:0007669"/>
    <property type="project" value="UniProtKB-KW"/>
</dbReference>
<evidence type="ECO:0000313" key="7">
    <source>
        <dbReference type="EMBL" id="MBB4886378.1"/>
    </source>
</evidence>
<dbReference type="InterPro" id="IPR050426">
    <property type="entry name" value="Glycosyltransferase_28"/>
</dbReference>
<keyword evidence="2" id="KW-0328">Glycosyltransferase</keyword>
<comment type="similarity">
    <text evidence="1">Belongs to the glycosyltransferase 28 family.</text>
</comment>
<dbReference type="PANTHER" id="PTHR48050:SF13">
    <property type="entry name" value="STEROL 3-BETA-GLUCOSYLTRANSFERASE UGT80A2"/>
    <property type="match status" value="1"/>
</dbReference>